<sequence>MKQILLEDMSKHMEGRKMIREGQHGFTKGKSCLTNLVVFYDVVTASVDKGRAKDFIYVDFCKTLPLNWRDCGIECTLTKSAGDTKLSGAVDSLEGKNAIQRDLDRLEEWACKNLVKFSKAKCKVLHLGWGNPQYQYRLGDEGIESSPEKDLGVLVDEKLDMSWQCALAAQKANCILDCIKRSMASRLREVILLLYSALVRAHMEYCVLLWGPQQKKHMNLLEWVLGRATKCWNTFPMKKS</sequence>
<comment type="caution">
    <text evidence="1">The sequence shown here is derived from an EMBL/GenBank/DDBJ whole genome shotgun (WGS) entry which is preliminary data.</text>
</comment>
<organism evidence="1 2">
    <name type="scientific">Grus japonensis</name>
    <name type="common">Japanese crane</name>
    <name type="synonym">Red-crowned crane</name>
    <dbReference type="NCBI Taxonomy" id="30415"/>
    <lineage>
        <taxon>Eukaryota</taxon>
        <taxon>Metazoa</taxon>
        <taxon>Chordata</taxon>
        <taxon>Craniata</taxon>
        <taxon>Vertebrata</taxon>
        <taxon>Euteleostomi</taxon>
        <taxon>Archelosauria</taxon>
        <taxon>Archosauria</taxon>
        <taxon>Dinosauria</taxon>
        <taxon>Saurischia</taxon>
        <taxon>Theropoda</taxon>
        <taxon>Coelurosauria</taxon>
        <taxon>Aves</taxon>
        <taxon>Neognathae</taxon>
        <taxon>Neoaves</taxon>
        <taxon>Gruiformes</taxon>
        <taxon>Gruidae</taxon>
        <taxon>Grus</taxon>
    </lineage>
</organism>
<gene>
    <name evidence="1" type="ORF">GRJ2_001165500</name>
</gene>
<dbReference type="AlphaFoldDB" id="A0ABC9WQY6"/>
<name>A0ABC9WQY6_GRUJA</name>
<reference evidence="1 2" key="1">
    <citation type="submission" date="2024-06" db="EMBL/GenBank/DDBJ databases">
        <title>The draft genome of Grus japonensis, version 3.</title>
        <authorList>
            <person name="Nabeshima K."/>
            <person name="Suzuki S."/>
            <person name="Onuma M."/>
        </authorList>
    </citation>
    <scope>NUCLEOTIDE SEQUENCE [LARGE SCALE GENOMIC DNA]</scope>
    <source>
        <strain evidence="1 2">451A</strain>
    </source>
</reference>
<proteinExistence type="predicted"/>
<keyword evidence="2" id="KW-1185">Reference proteome</keyword>
<dbReference type="Proteomes" id="UP001623348">
    <property type="component" value="Unassembled WGS sequence"/>
</dbReference>
<accession>A0ABC9WQY6</accession>
<evidence type="ECO:0000313" key="1">
    <source>
        <dbReference type="EMBL" id="GAB0187002.1"/>
    </source>
</evidence>
<evidence type="ECO:0000313" key="2">
    <source>
        <dbReference type="Proteomes" id="UP001623348"/>
    </source>
</evidence>
<dbReference type="PANTHER" id="PTHR33332">
    <property type="entry name" value="REVERSE TRANSCRIPTASE DOMAIN-CONTAINING PROTEIN"/>
    <property type="match status" value="1"/>
</dbReference>
<dbReference type="EMBL" id="BAAFJT010000003">
    <property type="protein sequence ID" value="GAB0187002.1"/>
    <property type="molecule type" value="Genomic_DNA"/>
</dbReference>
<protein>
    <submittedName>
        <fullName evidence="1">Mitochondrial enolase superfamily member 1</fullName>
    </submittedName>
</protein>